<evidence type="ECO:0000256" key="1">
    <source>
        <dbReference type="ARBA" id="ARBA00006525"/>
    </source>
</evidence>
<dbReference type="InterPro" id="IPR003488">
    <property type="entry name" value="DprA"/>
</dbReference>
<organism evidence="3 4">
    <name type="scientific">Microbacterium esteraromaticum</name>
    <dbReference type="NCBI Taxonomy" id="57043"/>
    <lineage>
        <taxon>Bacteria</taxon>
        <taxon>Bacillati</taxon>
        <taxon>Actinomycetota</taxon>
        <taxon>Actinomycetes</taxon>
        <taxon>Micrococcales</taxon>
        <taxon>Microbacteriaceae</taxon>
        <taxon>Microbacterium</taxon>
    </lineage>
</organism>
<dbReference type="OrthoDB" id="9785707at2"/>
<feature type="domain" description="Smf/DprA SLOG" evidence="2">
    <location>
        <begin position="89"/>
        <end position="299"/>
    </location>
</feature>
<comment type="similarity">
    <text evidence="1">Belongs to the DprA/Smf family.</text>
</comment>
<sequence length="329" mass="34727">MVRIAQGGWDERTARMLLAVLSEPGDSVTGRMLDRLGGVETVGLLDREDAAPGVGSVETQVWRKRLLTRTTEGLREKVASFEGLGYGTVIPGDENWPAALEDLHERAPYVLWTSGAASFLSRPSEDLVTITGARASTGYGEHVASELASDMSDGGRIVVSGGAYGIENAAHRSVLAAGGDTIAVLASGADRSYPQGQKDLLDRVRGVGLVVSELPPGTTPTKWRFLARNRLLAALSSATVVVEAGYRSGSLNVAGHAEALGRAVGAVPGPVTSVSSAGTHRLIRDGIAKIITDGEDVRAMIKHHAEVPVVEKSFEREAARRSQPPHRSL</sequence>
<dbReference type="AlphaFoldDB" id="A0A1R4I777"/>
<evidence type="ECO:0000313" key="3">
    <source>
        <dbReference type="EMBL" id="SJN15731.1"/>
    </source>
</evidence>
<evidence type="ECO:0000313" key="4">
    <source>
        <dbReference type="Proteomes" id="UP000196320"/>
    </source>
</evidence>
<dbReference type="EMBL" id="FUKO01000002">
    <property type="protein sequence ID" value="SJN15731.1"/>
    <property type="molecule type" value="Genomic_DNA"/>
</dbReference>
<dbReference type="InterPro" id="IPR057666">
    <property type="entry name" value="DrpA_SLOG"/>
</dbReference>
<gene>
    <name evidence="3" type="ORF">FM104_00520</name>
</gene>
<dbReference type="RefSeq" id="WP_087129502.1">
    <property type="nucleotide sequence ID" value="NZ_FUKO01000002.1"/>
</dbReference>
<dbReference type="SUPFAM" id="SSF102405">
    <property type="entry name" value="MCP/YpsA-like"/>
    <property type="match status" value="1"/>
</dbReference>
<evidence type="ECO:0000259" key="2">
    <source>
        <dbReference type="Pfam" id="PF02481"/>
    </source>
</evidence>
<dbReference type="Gene3D" id="3.40.50.450">
    <property type="match status" value="1"/>
</dbReference>
<proteinExistence type="inferred from homology"/>
<reference evidence="3 4" key="1">
    <citation type="submission" date="2017-02" db="EMBL/GenBank/DDBJ databases">
        <authorList>
            <person name="Peterson S.W."/>
        </authorList>
    </citation>
    <scope>NUCLEOTIDE SEQUENCE [LARGE SCALE GENOMIC DNA]</scope>
    <source>
        <strain evidence="3 4">B Mb 05.01</strain>
    </source>
</reference>
<dbReference type="Pfam" id="PF02481">
    <property type="entry name" value="DNA_processg_A"/>
    <property type="match status" value="1"/>
</dbReference>
<keyword evidence="4" id="KW-1185">Reference proteome</keyword>
<dbReference type="Proteomes" id="UP000196320">
    <property type="component" value="Unassembled WGS sequence"/>
</dbReference>
<dbReference type="GO" id="GO:0009294">
    <property type="term" value="P:DNA-mediated transformation"/>
    <property type="evidence" value="ECO:0007669"/>
    <property type="project" value="InterPro"/>
</dbReference>
<dbReference type="PANTHER" id="PTHR43022">
    <property type="entry name" value="PROTEIN SMF"/>
    <property type="match status" value="1"/>
</dbReference>
<dbReference type="PANTHER" id="PTHR43022:SF1">
    <property type="entry name" value="PROTEIN SMF"/>
    <property type="match status" value="1"/>
</dbReference>
<protein>
    <submittedName>
        <fullName evidence="3">Rossmann fold nucleotide-binding protein Smf possibly involved in DNA uptake</fullName>
    </submittedName>
</protein>
<name>A0A1R4I777_9MICO</name>
<accession>A0A1R4I777</accession>